<dbReference type="OrthoDB" id="3004525at2759"/>
<dbReference type="Proteomes" id="UP000001194">
    <property type="component" value="Unassembled WGS sequence"/>
</dbReference>
<feature type="domain" description="CxC2-like cysteine cluster KDZ transposase-associated" evidence="2">
    <location>
        <begin position="120"/>
        <end position="226"/>
    </location>
</feature>
<dbReference type="HOGENOM" id="CLU_003703_1_0_1"/>
<reference evidence="3 4" key="1">
    <citation type="journal article" date="2008" name="Nature">
        <title>The genome of Laccaria bicolor provides insights into mycorrhizal symbiosis.</title>
        <authorList>
            <person name="Martin F."/>
            <person name="Aerts A."/>
            <person name="Ahren D."/>
            <person name="Brun A."/>
            <person name="Danchin E.G.J."/>
            <person name="Duchaussoy F."/>
            <person name="Gibon J."/>
            <person name="Kohler A."/>
            <person name="Lindquist E."/>
            <person name="Pereda V."/>
            <person name="Salamov A."/>
            <person name="Shapiro H.J."/>
            <person name="Wuyts J."/>
            <person name="Blaudez D."/>
            <person name="Buee M."/>
            <person name="Brokstein P."/>
            <person name="Canbaeck B."/>
            <person name="Cohen D."/>
            <person name="Courty P.E."/>
            <person name="Coutinho P.M."/>
            <person name="Delaruelle C."/>
            <person name="Detter J.C."/>
            <person name="Deveau A."/>
            <person name="DiFazio S."/>
            <person name="Duplessis S."/>
            <person name="Fraissinet-Tachet L."/>
            <person name="Lucic E."/>
            <person name="Frey-Klett P."/>
            <person name="Fourrey C."/>
            <person name="Feussner I."/>
            <person name="Gay G."/>
            <person name="Grimwood J."/>
            <person name="Hoegger P.J."/>
            <person name="Jain P."/>
            <person name="Kilaru S."/>
            <person name="Labbe J."/>
            <person name="Lin Y.C."/>
            <person name="Legue V."/>
            <person name="Le Tacon F."/>
            <person name="Marmeisse R."/>
            <person name="Melayah D."/>
            <person name="Montanini B."/>
            <person name="Muratet M."/>
            <person name="Nehls U."/>
            <person name="Niculita-Hirzel H."/>
            <person name="Oudot-Le Secq M.P."/>
            <person name="Peter M."/>
            <person name="Quesneville H."/>
            <person name="Rajashekar B."/>
            <person name="Reich M."/>
            <person name="Rouhier N."/>
            <person name="Schmutz J."/>
            <person name="Yin T."/>
            <person name="Chalot M."/>
            <person name="Henrissat B."/>
            <person name="Kuees U."/>
            <person name="Lucas S."/>
            <person name="Van de Peer Y."/>
            <person name="Podila G.K."/>
            <person name="Polle A."/>
            <person name="Pukkila P.J."/>
            <person name="Richardson P.M."/>
            <person name="Rouze P."/>
            <person name="Sanders I.R."/>
            <person name="Stajich J.E."/>
            <person name="Tunlid A."/>
            <person name="Tuskan G."/>
            <person name="Grigoriev I.V."/>
        </authorList>
    </citation>
    <scope>NUCLEOTIDE SEQUENCE [LARGE SCALE GENOMIC DNA]</scope>
    <source>
        <strain evidence="4">S238N-H82 / ATCC MYA-4686</strain>
    </source>
</reference>
<accession>B0D203</accession>
<proteinExistence type="predicted"/>
<dbReference type="EMBL" id="DS547095">
    <property type="protein sequence ID" value="EDR11733.1"/>
    <property type="molecule type" value="Genomic_DNA"/>
</dbReference>
<evidence type="ECO:0000259" key="2">
    <source>
        <dbReference type="Pfam" id="PF18803"/>
    </source>
</evidence>
<dbReference type="InParanoid" id="B0D203"/>
<dbReference type="GeneID" id="6073114"/>
<evidence type="ECO:0000256" key="1">
    <source>
        <dbReference type="SAM" id="MobiDB-lite"/>
    </source>
</evidence>
<keyword evidence="4" id="KW-1185">Reference proteome</keyword>
<protein>
    <submittedName>
        <fullName evidence="3">Predicted protein</fullName>
    </submittedName>
</protein>
<name>B0D203_LACBS</name>
<dbReference type="Pfam" id="PF18803">
    <property type="entry name" value="CxC2"/>
    <property type="match status" value="1"/>
</dbReference>
<sequence length="282" mass="32039">MFPDYEADSILSSHLSGNPTPPTETKCKQKRTCNAQSKLLEWLSFQDVTLDKILRHNGLGDFLGHQFCMECNEEMGIFKCKDCSSGCYLCRQFCIVKAHQETPLHRIEKWTGEFFDKTCLKDLGLRVQLGHGGGVCPCPSPGPLDFRVFDMSGIHIVNIDYCDCPNDNVPNQKTQLLQQGRFPVTFSQPKTVFTFDCFDTFHEHTLQGKGNLYDFYHLLVHKTDNANLFNSFYRYKEIHWVFHIWRNLMVLKHAGCGHDPAGVDSTLPGSLTVECPACPHPG</sequence>
<dbReference type="InterPro" id="IPR041457">
    <property type="entry name" value="CxC2_KDZ-assoc"/>
</dbReference>
<organism evidence="4">
    <name type="scientific">Laccaria bicolor (strain S238N-H82 / ATCC MYA-4686)</name>
    <name type="common">Bicoloured deceiver</name>
    <name type="synonym">Laccaria laccata var. bicolor</name>
    <dbReference type="NCBI Taxonomy" id="486041"/>
    <lineage>
        <taxon>Eukaryota</taxon>
        <taxon>Fungi</taxon>
        <taxon>Dikarya</taxon>
        <taxon>Basidiomycota</taxon>
        <taxon>Agaricomycotina</taxon>
        <taxon>Agaricomycetes</taxon>
        <taxon>Agaricomycetidae</taxon>
        <taxon>Agaricales</taxon>
        <taxon>Agaricineae</taxon>
        <taxon>Hydnangiaceae</taxon>
        <taxon>Laccaria</taxon>
    </lineage>
</organism>
<dbReference type="KEGG" id="lbc:LACBIDRAFT_314283"/>
<gene>
    <name evidence="3" type="ORF">LACBIDRAFT_314283</name>
</gene>
<evidence type="ECO:0000313" key="3">
    <source>
        <dbReference type="EMBL" id="EDR11733.1"/>
    </source>
</evidence>
<evidence type="ECO:0000313" key="4">
    <source>
        <dbReference type="Proteomes" id="UP000001194"/>
    </source>
</evidence>
<dbReference type="RefSeq" id="XP_001877630.1">
    <property type="nucleotide sequence ID" value="XM_001877595.1"/>
</dbReference>
<feature type="region of interest" description="Disordered" evidence="1">
    <location>
        <begin position="1"/>
        <end position="27"/>
    </location>
</feature>
<dbReference type="AlphaFoldDB" id="B0D203"/>